<evidence type="ECO:0000259" key="6">
    <source>
        <dbReference type="Pfam" id="PF03755"/>
    </source>
</evidence>
<keyword evidence="9" id="KW-1185">Reference proteome</keyword>
<evidence type="ECO:0008006" key="10">
    <source>
        <dbReference type="Google" id="ProtNLM"/>
    </source>
</evidence>
<evidence type="ECO:0000313" key="8">
    <source>
        <dbReference type="EMBL" id="BBD07155.1"/>
    </source>
</evidence>
<evidence type="ECO:0000256" key="3">
    <source>
        <dbReference type="ARBA" id="ARBA00022759"/>
    </source>
</evidence>
<dbReference type="InterPro" id="IPR005229">
    <property type="entry name" value="YicC/YloC-like"/>
</dbReference>
<evidence type="ECO:0000313" key="9">
    <source>
        <dbReference type="Proteomes" id="UP000269883"/>
    </source>
</evidence>
<name>A0A2Z6AVD6_9BACT</name>
<feature type="domain" description="Endoribonuclease YicC-like N-terminal" evidence="6">
    <location>
        <begin position="2"/>
        <end position="155"/>
    </location>
</feature>
<dbReference type="Pfam" id="PF03755">
    <property type="entry name" value="YicC-like_N"/>
    <property type="match status" value="1"/>
</dbReference>
<feature type="domain" description="Endoribonuclease YicC-like C-terminal" evidence="7">
    <location>
        <begin position="173"/>
        <end position="293"/>
    </location>
</feature>
<protein>
    <recommendedName>
        <fullName evidence="10">YicC family protein</fullName>
    </recommendedName>
</protein>
<keyword evidence="3" id="KW-0255">Endonuclease</keyword>
<comment type="cofactor">
    <cofactor evidence="1">
        <name>a divalent metal cation</name>
        <dbReference type="ChEBI" id="CHEBI:60240"/>
    </cofactor>
</comment>
<organism evidence="8 9">
    <name type="scientific">Desulfovibrio ferrophilus</name>
    <dbReference type="NCBI Taxonomy" id="241368"/>
    <lineage>
        <taxon>Bacteria</taxon>
        <taxon>Pseudomonadati</taxon>
        <taxon>Thermodesulfobacteriota</taxon>
        <taxon>Desulfovibrionia</taxon>
        <taxon>Desulfovibrionales</taxon>
        <taxon>Desulfovibrionaceae</taxon>
        <taxon>Desulfovibrio</taxon>
    </lineage>
</organism>
<accession>A0A2Z6AVD6</accession>
<dbReference type="PANTHER" id="PTHR30636">
    <property type="entry name" value="UPF0701 PROTEIN YICC"/>
    <property type="match status" value="1"/>
</dbReference>
<dbReference type="InterPro" id="IPR013527">
    <property type="entry name" value="YicC-like_N"/>
</dbReference>
<dbReference type="KEGG" id="dfl:DFE_0429"/>
<proteinExistence type="inferred from homology"/>
<evidence type="ECO:0000256" key="4">
    <source>
        <dbReference type="ARBA" id="ARBA00022801"/>
    </source>
</evidence>
<evidence type="ECO:0000259" key="7">
    <source>
        <dbReference type="Pfam" id="PF08340"/>
    </source>
</evidence>
<evidence type="ECO:0000256" key="1">
    <source>
        <dbReference type="ARBA" id="ARBA00001968"/>
    </source>
</evidence>
<keyword evidence="2" id="KW-0540">Nuclease</keyword>
<dbReference type="InterPro" id="IPR013551">
    <property type="entry name" value="YicC-like_C"/>
</dbReference>
<evidence type="ECO:0000256" key="5">
    <source>
        <dbReference type="ARBA" id="ARBA00035648"/>
    </source>
</evidence>
<dbReference type="PANTHER" id="PTHR30636:SF3">
    <property type="entry name" value="UPF0701 PROTEIN YICC"/>
    <property type="match status" value="1"/>
</dbReference>
<sequence>MIKSMTGFGRFILQEKDWAQEWEVRSVNGRHLDIKWRLPASVRSLETRFEKLVRKHASRGRVNIQLNLQVTRADILGMRLNEPVAEAMIQQMEKFASRMEYSFKPDFTRMMGMSFLWDDENGEPDPSLVQSLEKGLIAALEDWNEARAAEGRDLQQDLARRLIRLQEWLEQLKERTPQIKEERFATVEARIQQVLDRFSIDLDQDRMLQEVAVLSDKLDVSEEMTRLTAHLERIDKVMDNGGDAGKRLDFLLQECFREINTCGNKGQDTQVSRIVVDFKGELEKCREQVQNIE</sequence>
<keyword evidence="4" id="KW-0378">Hydrolase</keyword>
<dbReference type="GO" id="GO:0016787">
    <property type="term" value="F:hydrolase activity"/>
    <property type="evidence" value="ECO:0007669"/>
    <property type="project" value="UniProtKB-KW"/>
</dbReference>
<dbReference type="OrthoDB" id="9771229at2"/>
<evidence type="ECO:0000256" key="2">
    <source>
        <dbReference type="ARBA" id="ARBA00022722"/>
    </source>
</evidence>
<gene>
    <name evidence="8" type="ORF">DFE_0429</name>
</gene>
<dbReference type="EMBL" id="AP017378">
    <property type="protein sequence ID" value="BBD07155.1"/>
    <property type="molecule type" value="Genomic_DNA"/>
</dbReference>
<dbReference type="GO" id="GO:0004521">
    <property type="term" value="F:RNA endonuclease activity"/>
    <property type="evidence" value="ECO:0007669"/>
    <property type="project" value="InterPro"/>
</dbReference>
<dbReference type="Proteomes" id="UP000269883">
    <property type="component" value="Chromosome"/>
</dbReference>
<dbReference type="AlphaFoldDB" id="A0A2Z6AVD6"/>
<reference evidence="8 9" key="1">
    <citation type="journal article" date="2018" name="Sci. Adv.">
        <title>Multi-heme cytochromes provide a pathway for survival in energy-limited environments.</title>
        <authorList>
            <person name="Deng X."/>
            <person name="Dohmae N."/>
            <person name="Nealson K.H."/>
            <person name="Hashimoto K."/>
            <person name="Okamoto A."/>
        </authorList>
    </citation>
    <scope>NUCLEOTIDE SEQUENCE [LARGE SCALE GENOMIC DNA]</scope>
    <source>
        <strain evidence="8 9">IS5</strain>
    </source>
</reference>
<dbReference type="NCBIfam" id="TIGR00255">
    <property type="entry name" value="YicC/YloC family endoribonuclease"/>
    <property type="match status" value="1"/>
</dbReference>
<dbReference type="RefSeq" id="WP_126376111.1">
    <property type="nucleotide sequence ID" value="NZ_AP017378.1"/>
</dbReference>
<dbReference type="Pfam" id="PF08340">
    <property type="entry name" value="YicC-like_C"/>
    <property type="match status" value="1"/>
</dbReference>
<comment type="similarity">
    <text evidence="5">Belongs to the YicC/YloC family.</text>
</comment>